<reference evidence="1" key="2">
    <citation type="submission" date="2020-09" db="EMBL/GenBank/DDBJ databases">
        <authorList>
            <person name="Sun Q."/>
            <person name="Kim S."/>
        </authorList>
    </citation>
    <scope>NUCLEOTIDE SEQUENCE</scope>
    <source>
        <strain evidence="1">KCTC 12710</strain>
    </source>
</reference>
<dbReference type="AlphaFoldDB" id="A0A918RCN0"/>
<sequence>MVFNCSKSRHQDVQTIVNKSIEISGGNQIDTATMAFTFRNKIYKAKRQKNRFRLERISVKGKDTILDVLDNKGFQRIVNKENVSVPDSMVPRYSASVNSVHYFSVLPYHLNDRAVNKELLGEYSIKGKPYFKIKVTFNQDGGGEDFDDVFLYWVNTETYKVDYLAYSYRESDGLGLRFREAHNERYIKGIRFVDYYNYEPLIKDVKLNDLDELFQKAQLKKISEINLQQITVN</sequence>
<evidence type="ECO:0000313" key="2">
    <source>
        <dbReference type="Proteomes" id="UP000636004"/>
    </source>
</evidence>
<dbReference type="InterPro" id="IPR045444">
    <property type="entry name" value="DUF6503"/>
</dbReference>
<accession>A0A918RCN0</accession>
<dbReference type="Pfam" id="PF20113">
    <property type="entry name" value="DUF6503"/>
    <property type="match status" value="1"/>
</dbReference>
<organism evidence="1 2">
    <name type="scientific">Algibacter mikhailovii</name>
    <dbReference type="NCBI Taxonomy" id="425498"/>
    <lineage>
        <taxon>Bacteria</taxon>
        <taxon>Pseudomonadati</taxon>
        <taxon>Bacteroidota</taxon>
        <taxon>Flavobacteriia</taxon>
        <taxon>Flavobacteriales</taxon>
        <taxon>Flavobacteriaceae</taxon>
        <taxon>Algibacter</taxon>
    </lineage>
</organism>
<gene>
    <name evidence="1" type="ORF">GCM10007028_35580</name>
</gene>
<evidence type="ECO:0008006" key="3">
    <source>
        <dbReference type="Google" id="ProtNLM"/>
    </source>
</evidence>
<dbReference type="EMBL" id="BMWZ01000013">
    <property type="protein sequence ID" value="GGZ94055.1"/>
    <property type="molecule type" value="Genomic_DNA"/>
</dbReference>
<proteinExistence type="predicted"/>
<keyword evidence="2" id="KW-1185">Reference proteome</keyword>
<reference evidence="1" key="1">
    <citation type="journal article" date="2014" name="Int. J. Syst. Evol. Microbiol.">
        <title>Complete genome sequence of Corynebacterium casei LMG S-19264T (=DSM 44701T), isolated from a smear-ripened cheese.</title>
        <authorList>
            <consortium name="US DOE Joint Genome Institute (JGI-PGF)"/>
            <person name="Walter F."/>
            <person name="Albersmeier A."/>
            <person name="Kalinowski J."/>
            <person name="Ruckert C."/>
        </authorList>
    </citation>
    <scope>NUCLEOTIDE SEQUENCE</scope>
    <source>
        <strain evidence="1">KCTC 12710</strain>
    </source>
</reference>
<comment type="caution">
    <text evidence="1">The sequence shown here is derived from an EMBL/GenBank/DDBJ whole genome shotgun (WGS) entry which is preliminary data.</text>
</comment>
<protein>
    <recommendedName>
        <fullName evidence="3">Deoxyribose-phosphate aldolase</fullName>
    </recommendedName>
</protein>
<evidence type="ECO:0000313" key="1">
    <source>
        <dbReference type="EMBL" id="GGZ94055.1"/>
    </source>
</evidence>
<name>A0A918RCN0_9FLAO</name>
<dbReference type="Proteomes" id="UP000636004">
    <property type="component" value="Unassembled WGS sequence"/>
</dbReference>